<evidence type="ECO:0000256" key="2">
    <source>
        <dbReference type="ARBA" id="ARBA00022692"/>
    </source>
</evidence>
<sequence length="295" mass="32660">MGMIGVMNCSHMQRPNGTERGAEPVFVSVYALVSVAGIALNLFALVVFIRLKFRSLTVVYMTNLALADLLLDCTLPVRIYYHLGYDGVPQKLCEVMGVALLVNMYGSILLLSCMSLDRCVAVCFPMSLCVREARKKAGWICCGVWVLTVGTSLPMYFGSTSAQVKCFHSFPVYATQTAVMASTLTVGFGIPLTVMLVSSWGLLRAIACSHAAQTELDGRKAQRMVATNMIIFLSCFLPYHLTLWILYLNQDSISCLQLRAFHYSLMVACVNTMLDPLAYYFITETFRKKVPALNT</sequence>
<dbReference type="PROSITE" id="PS50262">
    <property type="entry name" value="G_PROTEIN_RECEP_F1_2"/>
    <property type="match status" value="1"/>
</dbReference>
<feature type="transmembrane region" description="Helical" evidence="10">
    <location>
        <begin position="260"/>
        <end position="282"/>
    </location>
</feature>
<evidence type="ECO:0000313" key="13">
    <source>
        <dbReference type="Proteomes" id="UP000694580"/>
    </source>
</evidence>
<accession>A0AAY4AVY0</accession>
<dbReference type="PANTHER" id="PTHR24232">
    <property type="entry name" value="G-PROTEIN COUPLED RECEPTOR"/>
    <property type="match status" value="1"/>
</dbReference>
<feature type="transmembrane region" description="Helical" evidence="10">
    <location>
        <begin position="95"/>
        <end position="116"/>
    </location>
</feature>
<comment type="subcellular location">
    <subcellularLocation>
        <location evidence="1">Membrane</location>
        <topology evidence="1">Multi-pass membrane protein</topology>
    </subcellularLocation>
</comment>
<comment type="similarity">
    <text evidence="9">Belongs to the G-protein coupled receptor 1 family.</text>
</comment>
<dbReference type="GO" id="GO:0007200">
    <property type="term" value="P:phospholipase C-activating G protein-coupled receptor signaling pathway"/>
    <property type="evidence" value="ECO:0007669"/>
    <property type="project" value="TreeGrafter"/>
</dbReference>
<evidence type="ECO:0000256" key="7">
    <source>
        <dbReference type="ARBA" id="ARBA00023180"/>
    </source>
</evidence>
<dbReference type="GO" id="GO:0004930">
    <property type="term" value="F:G protein-coupled receptor activity"/>
    <property type="evidence" value="ECO:0007669"/>
    <property type="project" value="UniProtKB-KW"/>
</dbReference>
<keyword evidence="13" id="KW-1185">Reference proteome</keyword>
<evidence type="ECO:0000256" key="9">
    <source>
        <dbReference type="RuleBase" id="RU000688"/>
    </source>
</evidence>
<feature type="transmembrane region" description="Helical" evidence="10">
    <location>
        <begin position="60"/>
        <end position="83"/>
    </location>
</feature>
<feature type="transmembrane region" description="Helical" evidence="10">
    <location>
        <begin position="25"/>
        <end position="48"/>
    </location>
</feature>
<evidence type="ECO:0000256" key="8">
    <source>
        <dbReference type="ARBA" id="ARBA00023224"/>
    </source>
</evidence>
<evidence type="ECO:0000313" key="12">
    <source>
        <dbReference type="Ensembl" id="ENSDCDP00010011551.1"/>
    </source>
</evidence>
<reference evidence="12 13" key="1">
    <citation type="submission" date="2020-06" db="EMBL/GenBank/DDBJ databases">
        <authorList>
            <consortium name="Wellcome Sanger Institute Data Sharing"/>
        </authorList>
    </citation>
    <scope>NUCLEOTIDE SEQUENCE [LARGE SCALE GENOMIC DNA]</scope>
</reference>
<dbReference type="GO" id="GO:0005886">
    <property type="term" value="C:plasma membrane"/>
    <property type="evidence" value="ECO:0007669"/>
    <property type="project" value="TreeGrafter"/>
</dbReference>
<evidence type="ECO:0000256" key="10">
    <source>
        <dbReference type="SAM" id="Phobius"/>
    </source>
</evidence>
<evidence type="ECO:0000256" key="6">
    <source>
        <dbReference type="ARBA" id="ARBA00023170"/>
    </source>
</evidence>
<feature type="transmembrane region" description="Helical" evidence="10">
    <location>
        <begin position="177"/>
        <end position="203"/>
    </location>
</feature>
<name>A0AAY4AVY0_9TELE</name>
<keyword evidence="4 9" id="KW-0297">G-protein coupled receptor</keyword>
<dbReference type="SUPFAM" id="SSF81321">
    <property type="entry name" value="Family A G protein-coupled receptor-like"/>
    <property type="match status" value="1"/>
</dbReference>
<evidence type="ECO:0000256" key="1">
    <source>
        <dbReference type="ARBA" id="ARBA00004141"/>
    </source>
</evidence>
<evidence type="ECO:0000256" key="5">
    <source>
        <dbReference type="ARBA" id="ARBA00023136"/>
    </source>
</evidence>
<dbReference type="Proteomes" id="UP000694580">
    <property type="component" value="Chromosome 1"/>
</dbReference>
<proteinExistence type="inferred from homology"/>
<dbReference type="InterPro" id="IPR017452">
    <property type="entry name" value="GPCR_Rhodpsn_7TM"/>
</dbReference>
<feature type="domain" description="G-protein coupled receptors family 1 profile" evidence="11">
    <location>
        <begin position="40"/>
        <end position="279"/>
    </location>
</feature>
<keyword evidence="3 10" id="KW-1133">Transmembrane helix</keyword>
<keyword evidence="5 10" id="KW-0472">Membrane</keyword>
<feature type="transmembrane region" description="Helical" evidence="10">
    <location>
        <begin position="224"/>
        <end position="248"/>
    </location>
</feature>
<reference evidence="12" key="3">
    <citation type="submission" date="2025-09" db="UniProtKB">
        <authorList>
            <consortium name="Ensembl"/>
        </authorList>
    </citation>
    <scope>IDENTIFICATION</scope>
</reference>
<dbReference type="AlphaFoldDB" id="A0AAY4AVY0"/>
<organism evidence="12 13">
    <name type="scientific">Denticeps clupeoides</name>
    <name type="common">denticle herring</name>
    <dbReference type="NCBI Taxonomy" id="299321"/>
    <lineage>
        <taxon>Eukaryota</taxon>
        <taxon>Metazoa</taxon>
        <taxon>Chordata</taxon>
        <taxon>Craniata</taxon>
        <taxon>Vertebrata</taxon>
        <taxon>Euteleostomi</taxon>
        <taxon>Actinopterygii</taxon>
        <taxon>Neopterygii</taxon>
        <taxon>Teleostei</taxon>
        <taxon>Clupei</taxon>
        <taxon>Clupeiformes</taxon>
        <taxon>Denticipitoidei</taxon>
        <taxon>Denticipitidae</taxon>
        <taxon>Denticeps</taxon>
    </lineage>
</organism>
<dbReference type="Gene3D" id="1.20.1070.10">
    <property type="entry name" value="Rhodopsin 7-helix transmembrane proteins"/>
    <property type="match status" value="1"/>
</dbReference>
<keyword evidence="2 9" id="KW-0812">Transmembrane</keyword>
<keyword evidence="8 9" id="KW-0807">Transducer</keyword>
<reference evidence="12" key="2">
    <citation type="submission" date="2025-08" db="UniProtKB">
        <authorList>
            <consortium name="Ensembl"/>
        </authorList>
    </citation>
    <scope>IDENTIFICATION</scope>
</reference>
<evidence type="ECO:0000256" key="3">
    <source>
        <dbReference type="ARBA" id="ARBA00022989"/>
    </source>
</evidence>
<dbReference type="GeneTree" id="ENSGT01040000240444"/>
<dbReference type="InterPro" id="IPR000276">
    <property type="entry name" value="GPCR_Rhodpsn"/>
</dbReference>
<keyword evidence="7" id="KW-0325">Glycoprotein</keyword>
<dbReference type="Pfam" id="PF00001">
    <property type="entry name" value="7tm_1"/>
    <property type="match status" value="1"/>
</dbReference>
<keyword evidence="6 9" id="KW-0675">Receptor</keyword>
<dbReference type="CDD" id="cd14982">
    <property type="entry name" value="7tmA_purinoceptor-like"/>
    <property type="match status" value="1"/>
</dbReference>
<dbReference type="Ensembl" id="ENSDCDT00010012078.1">
    <property type="protein sequence ID" value="ENSDCDP00010011551.1"/>
    <property type="gene ID" value="ENSDCDG00010005130.1"/>
</dbReference>
<dbReference type="PROSITE" id="PS00237">
    <property type="entry name" value="G_PROTEIN_RECEP_F1_1"/>
    <property type="match status" value="1"/>
</dbReference>
<dbReference type="PRINTS" id="PR00237">
    <property type="entry name" value="GPCRRHODOPSN"/>
</dbReference>
<dbReference type="GO" id="GO:0035025">
    <property type="term" value="P:positive regulation of Rho protein signal transduction"/>
    <property type="evidence" value="ECO:0007669"/>
    <property type="project" value="TreeGrafter"/>
</dbReference>
<protein>
    <submittedName>
        <fullName evidence="12">Si:dkey-3k24.8</fullName>
    </submittedName>
</protein>
<evidence type="ECO:0000259" key="11">
    <source>
        <dbReference type="PROSITE" id="PS50262"/>
    </source>
</evidence>
<dbReference type="PANTHER" id="PTHR24232:SF112">
    <property type="entry name" value="LYSOPHOSPHATIDIC ACID RECEPTOR 6-LIKE"/>
    <property type="match status" value="1"/>
</dbReference>
<feature type="transmembrane region" description="Helical" evidence="10">
    <location>
        <begin position="137"/>
        <end position="157"/>
    </location>
</feature>
<evidence type="ECO:0000256" key="4">
    <source>
        <dbReference type="ARBA" id="ARBA00023040"/>
    </source>
</evidence>